<dbReference type="AlphaFoldDB" id="A0A212RX02"/>
<sequence>MMREALAGEGGMTPSGDALQPLAAGALAAVVGFASAFTIVLQGLRAAGATPLEAAAGLMAVCLIQGVASIALSLRLRMPISIAWSTPGAVLLIATGTPAGGFPVTVGAFMLTGLLIVIAGLWRGFGEAVAAIPRSLAAAMLAGVLLDLCLAPVHALGAMPHLALPIIIAWALAWRFARRYAVPVTVLVAAIVIGLSTTLPAATLTHVWPVPVLVVPGFDLGAVVNIALPLFIVTMASQNVPGLAVLNGNGYHPPIGSLFVWTGLASILAAPVGGMTVNLAAITAALCAGPEAHPDANRRWIASIALGGTYIVFGLFAGLAAAFIASAPPVLIQTVAGLALLASLASALMGALVREDDRVPAIVTFVTAASGVAVLGIGAAFWGLIAGGVLVGLNRLGRS</sequence>
<organism evidence="2 3">
    <name type="scientific">Arboricoccus pini</name>
    <dbReference type="NCBI Taxonomy" id="1963835"/>
    <lineage>
        <taxon>Bacteria</taxon>
        <taxon>Pseudomonadati</taxon>
        <taxon>Pseudomonadota</taxon>
        <taxon>Alphaproteobacteria</taxon>
        <taxon>Geminicoccales</taxon>
        <taxon>Geminicoccaceae</taxon>
        <taxon>Arboricoccus</taxon>
    </lineage>
</organism>
<feature type="transmembrane region" description="Helical" evidence="1">
    <location>
        <begin position="159"/>
        <end position="177"/>
    </location>
</feature>
<keyword evidence="1" id="KW-1133">Transmembrane helix</keyword>
<dbReference type="EMBL" id="FYEH01000016">
    <property type="protein sequence ID" value="SNB77319.1"/>
    <property type="molecule type" value="Genomic_DNA"/>
</dbReference>
<evidence type="ECO:0000313" key="3">
    <source>
        <dbReference type="Proteomes" id="UP000197065"/>
    </source>
</evidence>
<dbReference type="PANTHER" id="PTHR30199">
    <property type="entry name" value="MFS FAMILY TRANSPORTER, PREDICTED SUBSTRATE BENZOATE"/>
    <property type="match status" value="1"/>
</dbReference>
<protein>
    <submittedName>
        <fullName evidence="2">Benzoate membrane transport protein</fullName>
    </submittedName>
</protein>
<proteinExistence type="predicted"/>
<feature type="transmembrane region" description="Helical" evidence="1">
    <location>
        <begin position="258"/>
        <end position="288"/>
    </location>
</feature>
<dbReference type="Proteomes" id="UP000197065">
    <property type="component" value="Unassembled WGS sequence"/>
</dbReference>
<keyword evidence="1" id="KW-0812">Transmembrane</keyword>
<keyword evidence="3" id="KW-1185">Reference proteome</keyword>
<dbReference type="Pfam" id="PF03594">
    <property type="entry name" value="BenE"/>
    <property type="match status" value="1"/>
</dbReference>
<dbReference type="GO" id="GO:0042925">
    <property type="term" value="F:benzoate transmembrane transporter activity"/>
    <property type="evidence" value="ECO:0007669"/>
    <property type="project" value="InterPro"/>
</dbReference>
<evidence type="ECO:0000313" key="2">
    <source>
        <dbReference type="EMBL" id="SNB77319.1"/>
    </source>
</evidence>
<reference evidence="2 3" key="1">
    <citation type="submission" date="2017-06" db="EMBL/GenBank/DDBJ databases">
        <authorList>
            <person name="Kim H.J."/>
            <person name="Triplett B.A."/>
        </authorList>
    </citation>
    <scope>NUCLEOTIDE SEQUENCE [LARGE SCALE GENOMIC DNA]</scope>
    <source>
        <strain evidence="2 3">B29T1</strain>
    </source>
</reference>
<dbReference type="InterPro" id="IPR004711">
    <property type="entry name" value="Benzoate_Transporter"/>
</dbReference>
<evidence type="ECO:0000256" key="1">
    <source>
        <dbReference type="SAM" id="Phobius"/>
    </source>
</evidence>
<feature type="transmembrane region" description="Helical" evidence="1">
    <location>
        <begin position="81"/>
        <end position="100"/>
    </location>
</feature>
<feature type="transmembrane region" description="Helical" evidence="1">
    <location>
        <begin position="21"/>
        <end position="42"/>
    </location>
</feature>
<dbReference type="GO" id="GO:0005886">
    <property type="term" value="C:plasma membrane"/>
    <property type="evidence" value="ECO:0007669"/>
    <property type="project" value="TreeGrafter"/>
</dbReference>
<feature type="transmembrane region" description="Helical" evidence="1">
    <location>
        <begin position="365"/>
        <end position="393"/>
    </location>
</feature>
<gene>
    <name evidence="2" type="ORF">SAMN07250955_11660</name>
</gene>
<feature type="transmembrane region" description="Helical" evidence="1">
    <location>
        <begin position="300"/>
        <end position="324"/>
    </location>
</feature>
<name>A0A212RX02_9PROT</name>
<feature type="transmembrane region" description="Helical" evidence="1">
    <location>
        <begin position="330"/>
        <end position="353"/>
    </location>
</feature>
<accession>A0A212RX02</accession>
<dbReference type="PANTHER" id="PTHR30199:SF0">
    <property type="entry name" value="INNER MEMBRANE PROTEIN YDCO"/>
    <property type="match status" value="1"/>
</dbReference>
<feature type="transmembrane region" description="Helical" evidence="1">
    <location>
        <begin position="54"/>
        <end position="74"/>
    </location>
</feature>
<dbReference type="NCBIfam" id="TIGR00843">
    <property type="entry name" value="benE"/>
    <property type="match status" value="1"/>
</dbReference>
<feature type="transmembrane region" description="Helical" evidence="1">
    <location>
        <begin position="184"/>
        <end position="208"/>
    </location>
</feature>
<keyword evidence="1" id="KW-0472">Membrane</keyword>